<proteinExistence type="predicted"/>
<organism evidence="1 2">
    <name type="scientific">Glonium stellatum</name>
    <dbReference type="NCBI Taxonomy" id="574774"/>
    <lineage>
        <taxon>Eukaryota</taxon>
        <taxon>Fungi</taxon>
        <taxon>Dikarya</taxon>
        <taxon>Ascomycota</taxon>
        <taxon>Pezizomycotina</taxon>
        <taxon>Dothideomycetes</taxon>
        <taxon>Pleosporomycetidae</taxon>
        <taxon>Gloniales</taxon>
        <taxon>Gloniaceae</taxon>
        <taxon>Glonium</taxon>
    </lineage>
</organism>
<protein>
    <submittedName>
        <fullName evidence="1">Uncharacterized protein</fullName>
    </submittedName>
</protein>
<dbReference type="EMBL" id="KV750667">
    <property type="protein sequence ID" value="OCL03863.1"/>
    <property type="molecule type" value="Genomic_DNA"/>
</dbReference>
<evidence type="ECO:0000313" key="1">
    <source>
        <dbReference type="EMBL" id="OCL03863.1"/>
    </source>
</evidence>
<name>A0A8E2ESH1_9PEZI</name>
<keyword evidence="2" id="KW-1185">Reference proteome</keyword>
<dbReference type="Proteomes" id="UP000250140">
    <property type="component" value="Unassembled WGS sequence"/>
</dbReference>
<reference evidence="1 2" key="1">
    <citation type="journal article" date="2016" name="Nat. Commun.">
        <title>Ectomycorrhizal ecology is imprinted in the genome of the dominant symbiotic fungus Cenococcum geophilum.</title>
        <authorList>
            <consortium name="DOE Joint Genome Institute"/>
            <person name="Peter M."/>
            <person name="Kohler A."/>
            <person name="Ohm R.A."/>
            <person name="Kuo A."/>
            <person name="Krutzmann J."/>
            <person name="Morin E."/>
            <person name="Arend M."/>
            <person name="Barry K.W."/>
            <person name="Binder M."/>
            <person name="Choi C."/>
            <person name="Clum A."/>
            <person name="Copeland A."/>
            <person name="Grisel N."/>
            <person name="Haridas S."/>
            <person name="Kipfer T."/>
            <person name="LaButti K."/>
            <person name="Lindquist E."/>
            <person name="Lipzen A."/>
            <person name="Maire R."/>
            <person name="Meier B."/>
            <person name="Mihaltcheva S."/>
            <person name="Molinier V."/>
            <person name="Murat C."/>
            <person name="Poggeler S."/>
            <person name="Quandt C.A."/>
            <person name="Sperisen C."/>
            <person name="Tritt A."/>
            <person name="Tisserant E."/>
            <person name="Crous P.W."/>
            <person name="Henrissat B."/>
            <person name="Nehls U."/>
            <person name="Egli S."/>
            <person name="Spatafora J.W."/>
            <person name="Grigoriev I.V."/>
            <person name="Martin F.M."/>
        </authorList>
    </citation>
    <scope>NUCLEOTIDE SEQUENCE [LARGE SCALE GENOMIC DNA]</scope>
    <source>
        <strain evidence="1 2">CBS 207.34</strain>
    </source>
</reference>
<dbReference type="AlphaFoldDB" id="A0A8E2ESH1"/>
<accession>A0A8E2ESH1</accession>
<evidence type="ECO:0000313" key="2">
    <source>
        <dbReference type="Proteomes" id="UP000250140"/>
    </source>
</evidence>
<sequence>MHLPNGPLSDLELAELRQAHLPRAGREDNLLESEANSLSSPTLFHLRWRQLATLLKTRFRFRLERKHDLLEAIMASSFPHNFAAATRRPCTIIPKRKGAKKQGHVTQEPQESQVKRKALTMAINGDPYANGMQLFKQPPEHHSDSSNLQPVGDYPSIAALARRVTCGWSGWILWGKMVEDQLCMPEANSRVSETLSCDLMPSSAGVRVGAAKWPDYVTSIARLRGDSSSDCRCPFFVVLLPVAGQFPRWPALLAISSQPASPSTHPVSLAASFPAPQACAKLVVTWVHLDLTPGQREPIIVKQGGRFRRLCPSPIVQPQQAFNALYATSRFTSWPLAGYGSRKKSERSA</sequence>
<gene>
    <name evidence="1" type="ORF">AOQ84DRAFT_226805</name>
</gene>